<sequence length="97" mass="11094">MYPNENEHVGEQLLRDQRKRVRKKNMAEKTAEEVENARKRLLSEFTGHEQNEGGSSTPSKIWVINAKSPSHQQYDDSSDDDIIASSPLANIFHNTKN</sequence>
<feature type="compositionally biased region" description="Basic and acidic residues" evidence="1">
    <location>
        <begin position="1"/>
        <end position="16"/>
    </location>
</feature>
<dbReference type="EMBL" id="JEMT01017689">
    <property type="protein sequence ID" value="EXX67545.1"/>
    <property type="molecule type" value="Genomic_DNA"/>
</dbReference>
<evidence type="ECO:0000256" key="1">
    <source>
        <dbReference type="SAM" id="MobiDB-lite"/>
    </source>
</evidence>
<dbReference type="HOGENOM" id="CLU_2347818_0_0_1"/>
<organism evidence="2 3">
    <name type="scientific">Rhizophagus irregularis (strain DAOM 197198w)</name>
    <name type="common">Glomus intraradices</name>
    <dbReference type="NCBI Taxonomy" id="1432141"/>
    <lineage>
        <taxon>Eukaryota</taxon>
        <taxon>Fungi</taxon>
        <taxon>Fungi incertae sedis</taxon>
        <taxon>Mucoromycota</taxon>
        <taxon>Glomeromycotina</taxon>
        <taxon>Glomeromycetes</taxon>
        <taxon>Glomerales</taxon>
        <taxon>Glomeraceae</taxon>
        <taxon>Rhizophagus</taxon>
    </lineage>
</organism>
<name>A0A015JK50_RHIIW</name>
<evidence type="ECO:0000313" key="2">
    <source>
        <dbReference type="EMBL" id="EXX67545.1"/>
    </source>
</evidence>
<feature type="compositionally biased region" description="Basic and acidic residues" evidence="1">
    <location>
        <begin position="25"/>
        <end position="35"/>
    </location>
</feature>
<feature type="region of interest" description="Disordered" evidence="1">
    <location>
        <begin position="1"/>
        <end position="35"/>
    </location>
</feature>
<comment type="caution">
    <text evidence="2">The sequence shown here is derived from an EMBL/GenBank/DDBJ whole genome shotgun (WGS) entry which is preliminary data.</text>
</comment>
<dbReference type="OrthoDB" id="2373569at2759"/>
<dbReference type="AlphaFoldDB" id="A0A015JK50"/>
<keyword evidence="3" id="KW-1185">Reference proteome</keyword>
<evidence type="ECO:0000313" key="3">
    <source>
        <dbReference type="Proteomes" id="UP000022910"/>
    </source>
</evidence>
<gene>
    <name evidence="2" type="ORF">RirG_113410</name>
</gene>
<reference evidence="2 3" key="1">
    <citation type="submission" date="2014-02" db="EMBL/GenBank/DDBJ databases">
        <title>Single nucleus genome sequencing reveals high similarity among nuclei of an endomycorrhizal fungus.</title>
        <authorList>
            <person name="Lin K."/>
            <person name="Geurts R."/>
            <person name="Zhang Z."/>
            <person name="Limpens E."/>
            <person name="Saunders D.G."/>
            <person name="Mu D."/>
            <person name="Pang E."/>
            <person name="Cao H."/>
            <person name="Cha H."/>
            <person name="Lin T."/>
            <person name="Zhou Q."/>
            <person name="Shang Y."/>
            <person name="Li Y."/>
            <person name="Ivanov S."/>
            <person name="Sharma T."/>
            <person name="Velzen R.V."/>
            <person name="Ruijter N.D."/>
            <person name="Aanen D.K."/>
            <person name="Win J."/>
            <person name="Kamoun S."/>
            <person name="Bisseling T."/>
            <person name="Huang S."/>
        </authorList>
    </citation>
    <scope>NUCLEOTIDE SEQUENCE [LARGE SCALE GENOMIC DNA]</scope>
    <source>
        <strain evidence="3">DAOM197198w</strain>
    </source>
</reference>
<proteinExistence type="predicted"/>
<protein>
    <submittedName>
        <fullName evidence="2">Uncharacterized protein</fullName>
    </submittedName>
</protein>
<dbReference type="Proteomes" id="UP000022910">
    <property type="component" value="Unassembled WGS sequence"/>
</dbReference>
<accession>A0A015JK50</accession>